<dbReference type="AlphaFoldDB" id="A0A8S1TL59"/>
<feature type="coiled-coil region" evidence="1">
    <location>
        <begin position="51"/>
        <end position="99"/>
    </location>
</feature>
<dbReference type="OMA" id="KMCQKCL"/>
<dbReference type="CDD" id="cd17039">
    <property type="entry name" value="Ubl_ubiquitin_like"/>
    <property type="match status" value="1"/>
</dbReference>
<keyword evidence="3" id="KW-1185">Reference proteome</keyword>
<evidence type="ECO:0000256" key="1">
    <source>
        <dbReference type="SAM" id="Coils"/>
    </source>
</evidence>
<evidence type="ECO:0008006" key="4">
    <source>
        <dbReference type="Google" id="ProtNLM"/>
    </source>
</evidence>
<gene>
    <name evidence="2" type="ORF">POCTA_138.1.T0260279</name>
</gene>
<sequence>MINQLLILCPDHKNQQITAIRKIPRDDGRTKMCQKCLINDRSIHEKDVIFINEFETEIAKLQQSLETIQHTQFQQLEILVEIQQEQDRLGQAISKMRQKKQSLDNFIRTSLSSLQLESISLSEKETSDYMQLFNQQELLCDINLELQRSLNPLRDLRTCLRQQSEKILQDIQSINQILNEEESIQQENQQQEEHTEIYNGSQIYVTGNSRIELPEGESFEQVNQNSQQYSDESLQNLQASQTSILPQFIYQNQPGSQYNQLIIINLVFDDSLARTFEVEINPYSTIRELAQEFKIVLNHQKEIILLYMNQILEEERSFKQLKIENGYTLQGQLKY</sequence>
<comment type="caution">
    <text evidence="2">The sequence shown here is derived from an EMBL/GenBank/DDBJ whole genome shotgun (WGS) entry which is preliminary data.</text>
</comment>
<organism evidence="2 3">
    <name type="scientific">Paramecium octaurelia</name>
    <dbReference type="NCBI Taxonomy" id="43137"/>
    <lineage>
        <taxon>Eukaryota</taxon>
        <taxon>Sar</taxon>
        <taxon>Alveolata</taxon>
        <taxon>Ciliophora</taxon>
        <taxon>Intramacronucleata</taxon>
        <taxon>Oligohymenophorea</taxon>
        <taxon>Peniculida</taxon>
        <taxon>Parameciidae</taxon>
        <taxon>Paramecium</taxon>
    </lineage>
</organism>
<proteinExistence type="predicted"/>
<reference evidence="2" key="1">
    <citation type="submission" date="2021-01" db="EMBL/GenBank/DDBJ databases">
        <authorList>
            <consortium name="Genoscope - CEA"/>
            <person name="William W."/>
        </authorList>
    </citation>
    <scope>NUCLEOTIDE SEQUENCE</scope>
</reference>
<keyword evidence="1" id="KW-0175">Coiled coil</keyword>
<name>A0A8S1TL59_PAROT</name>
<protein>
    <recommendedName>
        <fullName evidence="4">Ubiquitin-like domain-containing protein</fullName>
    </recommendedName>
</protein>
<evidence type="ECO:0000313" key="2">
    <source>
        <dbReference type="EMBL" id="CAD8152468.1"/>
    </source>
</evidence>
<accession>A0A8S1TL59</accession>
<dbReference type="EMBL" id="CAJJDP010000026">
    <property type="protein sequence ID" value="CAD8152468.1"/>
    <property type="molecule type" value="Genomic_DNA"/>
</dbReference>
<dbReference type="Proteomes" id="UP000683925">
    <property type="component" value="Unassembled WGS sequence"/>
</dbReference>
<evidence type="ECO:0000313" key="3">
    <source>
        <dbReference type="Proteomes" id="UP000683925"/>
    </source>
</evidence>
<dbReference type="OrthoDB" id="319907at2759"/>